<dbReference type="EC" id="5.1.3.14" evidence="3"/>
<evidence type="ECO:0000313" key="6">
    <source>
        <dbReference type="EMBL" id="MBO6971870.1"/>
    </source>
</evidence>
<comment type="similarity">
    <text evidence="2 4">Belongs to the UDP-N-acetylglucosamine 2-epimerase family.</text>
</comment>
<dbReference type="GO" id="GO:0008761">
    <property type="term" value="F:UDP-N-acetylglucosamine 2-epimerase activity"/>
    <property type="evidence" value="ECO:0007669"/>
    <property type="project" value="UniProtKB-EC"/>
</dbReference>
<feature type="domain" description="UDP-N-acetylglucosamine 2-epimerase" evidence="5">
    <location>
        <begin position="29"/>
        <end position="365"/>
    </location>
</feature>
<name>A0A9D9BSC5_PROMR</name>
<dbReference type="PANTHER" id="PTHR43174">
    <property type="entry name" value="UDP-N-ACETYLGLUCOSAMINE 2-EPIMERASE"/>
    <property type="match status" value="1"/>
</dbReference>
<evidence type="ECO:0000259" key="5">
    <source>
        <dbReference type="Pfam" id="PF02350"/>
    </source>
</evidence>
<gene>
    <name evidence="6" type="primary">wecB</name>
    <name evidence="6" type="ORF">JJ842_08090</name>
</gene>
<dbReference type="InterPro" id="IPR029767">
    <property type="entry name" value="WecB-like"/>
</dbReference>
<organism evidence="6 7">
    <name type="scientific">Prochlorococcus marinus CUG1433</name>
    <dbReference type="NCBI Taxonomy" id="2774506"/>
    <lineage>
        <taxon>Bacteria</taxon>
        <taxon>Bacillati</taxon>
        <taxon>Cyanobacteriota</taxon>
        <taxon>Cyanophyceae</taxon>
        <taxon>Synechococcales</taxon>
        <taxon>Prochlorococcaceae</taxon>
        <taxon>Prochlorococcus</taxon>
    </lineage>
</organism>
<dbReference type="InterPro" id="IPR003331">
    <property type="entry name" value="UDP_GlcNAc_Epimerase_2_dom"/>
</dbReference>
<dbReference type="EMBL" id="JAEPLN010000001">
    <property type="protein sequence ID" value="MBO6971870.1"/>
    <property type="molecule type" value="Genomic_DNA"/>
</dbReference>
<keyword evidence="1 4" id="KW-0413">Isomerase</keyword>
<protein>
    <recommendedName>
        <fullName evidence="3">UDP-N-acetylglucosamine 2-epimerase (non-hydrolyzing)</fullName>
        <ecNumber evidence="3">5.1.3.14</ecNumber>
    </recommendedName>
</protein>
<dbReference type="Pfam" id="PF02350">
    <property type="entry name" value="Epimerase_2"/>
    <property type="match status" value="1"/>
</dbReference>
<dbReference type="NCBIfam" id="TIGR00236">
    <property type="entry name" value="wecB"/>
    <property type="match status" value="1"/>
</dbReference>
<dbReference type="AlphaFoldDB" id="A0A9D9BSC5"/>
<dbReference type="SUPFAM" id="SSF53756">
    <property type="entry name" value="UDP-Glycosyltransferase/glycogen phosphorylase"/>
    <property type="match status" value="1"/>
</dbReference>
<dbReference type="PANTHER" id="PTHR43174:SF2">
    <property type="entry name" value="UDP-N-ACETYLGLUCOSAMINE 2-EPIMERASE"/>
    <property type="match status" value="1"/>
</dbReference>
<sequence>MDEDKILITFIMGTRPEIIKLAPLIKGFQNNRIFKVRVVLTGQHLEMADNLLKLFEIKEDLNLRLMKSNQTLTHITTEVIKGLKNEFSNYLPRLVFIQGDTSTAFAAALASFFEKIPIAHVEAGLRTFDLMNPFPEEANRRLISQIANIHFAPTQKALLNLKEYGIKENLFITGNTVIDSIFLLKKIKSKKNANFLKNLKNKFILITIHRRENWGENLDIILNTLLLITKKHNNITLLFPMHKNEIIRTKIKKFLGNNERIILTEPLDYDVFINALTDCYFILTDSGGIQEEAPSFGKPVLILRESTERKEAIDSGTAILVGNNSEKILYLVNELLTNSSFYKSMQIDKNPFGDGNATENIIKHIVKYFKEN</sequence>
<evidence type="ECO:0000256" key="2">
    <source>
        <dbReference type="ARBA" id="ARBA00038209"/>
    </source>
</evidence>
<evidence type="ECO:0000313" key="7">
    <source>
        <dbReference type="Proteomes" id="UP000668060"/>
    </source>
</evidence>
<evidence type="ECO:0000256" key="4">
    <source>
        <dbReference type="RuleBase" id="RU003513"/>
    </source>
</evidence>
<evidence type="ECO:0000256" key="3">
    <source>
        <dbReference type="ARBA" id="ARBA00038858"/>
    </source>
</evidence>
<dbReference type="Proteomes" id="UP000668060">
    <property type="component" value="Unassembled WGS sequence"/>
</dbReference>
<comment type="caution">
    <text evidence="6">The sequence shown here is derived from an EMBL/GenBank/DDBJ whole genome shotgun (WGS) entry which is preliminary data.</text>
</comment>
<dbReference type="Gene3D" id="3.40.50.2000">
    <property type="entry name" value="Glycogen Phosphorylase B"/>
    <property type="match status" value="2"/>
</dbReference>
<dbReference type="CDD" id="cd03786">
    <property type="entry name" value="GTB_UDP-GlcNAc_2-Epimerase"/>
    <property type="match status" value="1"/>
</dbReference>
<evidence type="ECO:0000256" key="1">
    <source>
        <dbReference type="ARBA" id="ARBA00023235"/>
    </source>
</evidence>
<proteinExistence type="inferred from homology"/>
<accession>A0A9D9BSC5</accession>
<reference evidence="6" key="1">
    <citation type="journal article" date="2021" name="Front. Mar. Sci.">
        <title>Genomes of Diverse Isolates of Prochlorococcus High-Light-Adapted Clade II in the Western Pacific Ocean.</title>
        <authorList>
            <person name="Yan W."/>
            <person name="Feng X."/>
            <person name="Zhang W."/>
            <person name="Nawaz M.Z."/>
            <person name="Luo T."/>
            <person name="Zhang R."/>
            <person name="Jiao N."/>
        </authorList>
    </citation>
    <scope>NUCLEOTIDE SEQUENCE</scope>
    <source>
        <strain evidence="6">CUG1433</strain>
    </source>
</reference>